<comment type="function">
    <text evidence="8">Catalyzes the rate-limiting step of the non-oxidative phase in the pentose phosphate pathway. Catalyzes the reversible conversion of sedheptulose-7-phosphate and D-glyceraldehyde 3-phosphate into erythrose-4-phosphate and beta-D-fructose 6-phosphate.</text>
</comment>
<comment type="catalytic activity">
    <reaction evidence="7 8">
        <text>D-sedoheptulose 7-phosphate + D-glyceraldehyde 3-phosphate = D-erythrose 4-phosphate + beta-D-fructose 6-phosphate</text>
        <dbReference type="Rhea" id="RHEA:17053"/>
        <dbReference type="ChEBI" id="CHEBI:16897"/>
        <dbReference type="ChEBI" id="CHEBI:57483"/>
        <dbReference type="ChEBI" id="CHEBI:57634"/>
        <dbReference type="ChEBI" id="CHEBI:59776"/>
        <dbReference type="EC" id="2.2.1.2"/>
    </reaction>
</comment>
<dbReference type="PROSITE" id="PS01054">
    <property type="entry name" value="TRANSALDOLASE_1"/>
    <property type="match status" value="1"/>
</dbReference>
<dbReference type="GO" id="GO:0004801">
    <property type="term" value="F:transaldolase activity"/>
    <property type="evidence" value="ECO:0007669"/>
    <property type="project" value="UniProtKB-EC"/>
</dbReference>
<sequence>MNSLAQLKKFTTVVADTGDFEAMKKYKPTDATTNPSLILNAANSDKFKHLIDEAISYAKKVDTDLEKQTEAAVDKLLILFAVEILKTIPGRVSLEVDPRLSFDKDKSIEKAKSLIKLCSAHNISKERILIKLASTWEGIEAAKVLEKDYGIHCNMTLLMCLAQAVACAEANVTLISPFVGRILDWYTANGNKTYQSFDDPGVVSVRTIYNYFKKFGYKTVVMGASFRNENEIKELAGCDLLTISPSLLEKLENSNEPVEKKLSVEKAKEMDIKKIKMDEVTFRWLLNEDAMATEKLSEGIRRFAVDFRKLEALVQNLLK</sequence>
<dbReference type="GO" id="GO:0009052">
    <property type="term" value="P:pentose-phosphate shunt, non-oxidative branch"/>
    <property type="evidence" value="ECO:0007669"/>
    <property type="project" value="TreeGrafter"/>
</dbReference>
<dbReference type="SUPFAM" id="SSF51569">
    <property type="entry name" value="Aldolase"/>
    <property type="match status" value="1"/>
</dbReference>
<proteinExistence type="inferred from homology"/>
<dbReference type="EMBL" id="DS235243">
    <property type="protein sequence ID" value="EEB13856.1"/>
    <property type="molecule type" value="Genomic_DNA"/>
</dbReference>
<dbReference type="GO" id="GO:0005737">
    <property type="term" value="C:cytoplasm"/>
    <property type="evidence" value="ECO:0007669"/>
    <property type="project" value="InterPro"/>
</dbReference>
<dbReference type="InterPro" id="IPR001585">
    <property type="entry name" value="TAL/FSA"/>
</dbReference>
<dbReference type="HAMAP" id="MF_00492">
    <property type="entry name" value="Transaldolase_1"/>
    <property type="match status" value="1"/>
</dbReference>
<reference evidence="9" key="1">
    <citation type="submission" date="2007-04" db="EMBL/GenBank/DDBJ databases">
        <title>Annotation of Pediculus humanus corporis strain USDA.</title>
        <authorList>
            <person name="Kirkness E."/>
            <person name="Hannick L."/>
            <person name="Hass B."/>
            <person name="Bruggner R."/>
            <person name="Lawson D."/>
            <person name="Bidwell S."/>
            <person name="Joardar V."/>
            <person name="Caler E."/>
            <person name="Walenz B."/>
            <person name="Inman J."/>
            <person name="Schobel S."/>
            <person name="Galinsky K."/>
            <person name="Amedeo P."/>
            <person name="Strausberg R."/>
        </authorList>
    </citation>
    <scope>NUCLEOTIDE SEQUENCE</scope>
    <source>
        <strain evidence="9">USDA</strain>
    </source>
</reference>
<evidence type="ECO:0000313" key="11">
    <source>
        <dbReference type="Proteomes" id="UP000009046"/>
    </source>
</evidence>
<dbReference type="CTD" id="8235405"/>
<dbReference type="KEGG" id="phu:Phum_PHUM261810"/>
<dbReference type="GO" id="GO:0005975">
    <property type="term" value="P:carbohydrate metabolic process"/>
    <property type="evidence" value="ECO:0007669"/>
    <property type="project" value="InterPro"/>
</dbReference>
<evidence type="ECO:0000256" key="7">
    <source>
        <dbReference type="ARBA" id="ARBA00048810"/>
    </source>
</evidence>
<reference evidence="10" key="3">
    <citation type="submission" date="2021-02" db="UniProtKB">
        <authorList>
            <consortium name="EnsemblMetazoa"/>
        </authorList>
    </citation>
    <scope>IDENTIFICATION</scope>
    <source>
        <strain evidence="10">USDA</strain>
    </source>
</reference>
<evidence type="ECO:0000256" key="6">
    <source>
        <dbReference type="ARBA" id="ARBA00023270"/>
    </source>
</evidence>
<evidence type="ECO:0000256" key="1">
    <source>
        <dbReference type="ARBA" id="ARBA00004857"/>
    </source>
</evidence>
<accession>E0VKE0</accession>
<evidence type="ECO:0000256" key="4">
    <source>
        <dbReference type="ARBA" id="ARBA00022679"/>
    </source>
</evidence>
<comment type="pathway">
    <text evidence="1 8">Carbohydrate degradation; pentose phosphate pathway; D-glyceraldehyde 3-phosphate and beta-D-fructose 6-phosphate from D-ribose 5-phosphate and D-xylulose 5-phosphate (non-oxidative stage): step 2/3.</text>
</comment>
<dbReference type="InterPro" id="IPR004730">
    <property type="entry name" value="Transaldolase_1"/>
</dbReference>
<dbReference type="InParanoid" id="E0VKE0"/>
<dbReference type="VEuPathDB" id="VectorBase:PHUM261810"/>
<dbReference type="InterPro" id="IPR018225">
    <property type="entry name" value="Transaldolase_AS"/>
</dbReference>
<dbReference type="CDD" id="cd00957">
    <property type="entry name" value="Transaldolase_TalAB"/>
    <property type="match status" value="1"/>
</dbReference>
<evidence type="ECO:0000256" key="5">
    <source>
        <dbReference type="ARBA" id="ARBA00023126"/>
    </source>
</evidence>
<evidence type="ECO:0000256" key="2">
    <source>
        <dbReference type="ARBA" id="ARBA00008012"/>
    </source>
</evidence>
<organism>
    <name type="scientific">Pediculus humanus subsp. corporis</name>
    <name type="common">Body louse</name>
    <dbReference type="NCBI Taxonomy" id="121224"/>
    <lineage>
        <taxon>Eukaryota</taxon>
        <taxon>Metazoa</taxon>
        <taxon>Ecdysozoa</taxon>
        <taxon>Arthropoda</taxon>
        <taxon>Hexapoda</taxon>
        <taxon>Insecta</taxon>
        <taxon>Pterygota</taxon>
        <taxon>Neoptera</taxon>
        <taxon>Paraneoptera</taxon>
        <taxon>Psocodea</taxon>
        <taxon>Troctomorpha</taxon>
        <taxon>Phthiraptera</taxon>
        <taxon>Anoplura</taxon>
        <taxon>Pediculidae</taxon>
        <taxon>Pediculus</taxon>
    </lineage>
</organism>
<keyword evidence="5 8" id="KW-0570">Pentose shunt</keyword>
<name>E0VKE0_PEDHC</name>
<gene>
    <name evidence="10" type="primary">8235405</name>
    <name evidence="9" type="ORF">Phum_PHUM261810</name>
</gene>
<evidence type="ECO:0000313" key="10">
    <source>
        <dbReference type="EnsemblMetazoa" id="PHUM261810-PA"/>
    </source>
</evidence>
<keyword evidence="11" id="KW-1185">Reference proteome</keyword>
<dbReference type="OrthoDB" id="2015515at2759"/>
<dbReference type="HOGENOM" id="CLU_047470_0_1_1"/>
<dbReference type="eggNOG" id="KOG2772">
    <property type="taxonomic scope" value="Eukaryota"/>
</dbReference>
<dbReference type="Gene3D" id="3.20.20.70">
    <property type="entry name" value="Aldolase class I"/>
    <property type="match status" value="1"/>
</dbReference>
<protein>
    <recommendedName>
        <fullName evidence="3 8">Transaldolase</fullName>
        <ecNumber evidence="3 8">2.2.1.2</ecNumber>
    </recommendedName>
</protein>
<dbReference type="AlphaFoldDB" id="E0VKE0"/>
<dbReference type="PANTHER" id="PTHR10683:SF18">
    <property type="entry name" value="TRANSALDOLASE"/>
    <property type="match status" value="1"/>
</dbReference>
<dbReference type="InterPro" id="IPR013785">
    <property type="entry name" value="Aldolase_TIM"/>
</dbReference>
<dbReference type="NCBIfam" id="TIGR00874">
    <property type="entry name" value="talAB"/>
    <property type="match status" value="1"/>
</dbReference>
<dbReference type="NCBIfam" id="NF009001">
    <property type="entry name" value="PRK12346.1"/>
    <property type="match status" value="1"/>
</dbReference>
<dbReference type="UniPathway" id="UPA00115">
    <property type="reaction ID" value="UER00414"/>
</dbReference>
<dbReference type="STRING" id="121224.E0VKE0"/>
<dbReference type="Proteomes" id="UP000009046">
    <property type="component" value="Unassembled WGS sequence"/>
</dbReference>
<reference evidence="9" key="2">
    <citation type="submission" date="2007-04" db="EMBL/GenBank/DDBJ databases">
        <title>The genome of the human body louse.</title>
        <authorList>
            <consortium name="The Human Body Louse Genome Consortium"/>
            <person name="Kirkness E."/>
            <person name="Walenz B."/>
            <person name="Hass B."/>
            <person name="Bruggner R."/>
            <person name="Strausberg R."/>
        </authorList>
    </citation>
    <scope>NUCLEOTIDE SEQUENCE</scope>
    <source>
        <strain evidence="9">USDA</strain>
    </source>
</reference>
<dbReference type="EMBL" id="AAZO01003026">
    <property type="status" value="NOT_ANNOTATED_CDS"/>
    <property type="molecule type" value="Genomic_DNA"/>
</dbReference>
<keyword evidence="4 8" id="KW-0808">Transferase</keyword>
<evidence type="ECO:0000313" key="9">
    <source>
        <dbReference type="EMBL" id="EEB13856.1"/>
    </source>
</evidence>
<evidence type="ECO:0000256" key="8">
    <source>
        <dbReference type="RuleBase" id="RU000501"/>
    </source>
</evidence>
<dbReference type="EnsemblMetazoa" id="PHUM261810-RA">
    <property type="protein sequence ID" value="PHUM261810-PA"/>
    <property type="gene ID" value="PHUM261810"/>
</dbReference>
<dbReference type="FunFam" id="3.20.20.70:FF:000088">
    <property type="entry name" value="Transaldolase"/>
    <property type="match status" value="1"/>
</dbReference>
<dbReference type="GeneID" id="8235405"/>
<dbReference type="RefSeq" id="XP_002426594.1">
    <property type="nucleotide sequence ID" value="XM_002426549.1"/>
</dbReference>
<dbReference type="OMA" id="THAEFLW"/>
<evidence type="ECO:0000256" key="3">
    <source>
        <dbReference type="ARBA" id="ARBA00013151"/>
    </source>
</evidence>
<dbReference type="FunCoup" id="E0VKE0">
    <property type="interactions" value="1113"/>
</dbReference>
<dbReference type="Pfam" id="PF00923">
    <property type="entry name" value="TAL_FSA"/>
    <property type="match status" value="1"/>
</dbReference>
<dbReference type="EC" id="2.2.1.2" evidence="3 8"/>
<keyword evidence="6" id="KW-0704">Schiff base</keyword>
<comment type="similarity">
    <text evidence="2">Belongs to the transaldolase family. Type 1 subfamily.</text>
</comment>
<dbReference type="PANTHER" id="PTHR10683">
    <property type="entry name" value="TRANSALDOLASE"/>
    <property type="match status" value="1"/>
</dbReference>
<dbReference type="PROSITE" id="PS00958">
    <property type="entry name" value="TRANSALDOLASE_2"/>
    <property type="match status" value="1"/>
</dbReference>